<protein>
    <submittedName>
        <fullName evidence="2">Proline racemase family protein</fullName>
    </submittedName>
</protein>
<organism evidence="2 3">
    <name type="scientific">Paenibacillus puldeungensis</name>
    <dbReference type="NCBI Taxonomy" id="696536"/>
    <lineage>
        <taxon>Bacteria</taxon>
        <taxon>Bacillati</taxon>
        <taxon>Bacillota</taxon>
        <taxon>Bacilli</taxon>
        <taxon>Bacillales</taxon>
        <taxon>Paenibacillaceae</taxon>
        <taxon>Paenibacillus</taxon>
    </lineage>
</organism>
<dbReference type="SUPFAM" id="SSF54506">
    <property type="entry name" value="Diaminopimelate epimerase-like"/>
    <property type="match status" value="1"/>
</dbReference>
<evidence type="ECO:0000313" key="2">
    <source>
        <dbReference type="EMBL" id="MFD1175894.1"/>
    </source>
</evidence>
<dbReference type="Proteomes" id="UP001597262">
    <property type="component" value="Unassembled WGS sequence"/>
</dbReference>
<dbReference type="InterPro" id="IPR008794">
    <property type="entry name" value="Pro_racemase_fam"/>
</dbReference>
<dbReference type="Pfam" id="PF05544">
    <property type="entry name" value="Pro_racemase"/>
    <property type="match status" value="1"/>
</dbReference>
<dbReference type="PIRSF" id="PIRSF029792">
    <property type="entry name" value="Pro_racemase"/>
    <property type="match status" value="1"/>
</dbReference>
<evidence type="ECO:0000313" key="3">
    <source>
        <dbReference type="Proteomes" id="UP001597262"/>
    </source>
</evidence>
<dbReference type="SFLD" id="SFLDS00028">
    <property type="entry name" value="Proline_Racemase"/>
    <property type="match status" value="1"/>
</dbReference>
<dbReference type="RefSeq" id="WP_379317704.1">
    <property type="nucleotide sequence ID" value="NZ_JBHTLM010000003.1"/>
</dbReference>
<comment type="similarity">
    <text evidence="1">Belongs to the proline racemase family.</text>
</comment>
<proteinExistence type="inferred from homology"/>
<dbReference type="EMBL" id="JBHTLM010000003">
    <property type="protein sequence ID" value="MFD1175894.1"/>
    <property type="molecule type" value="Genomic_DNA"/>
</dbReference>
<dbReference type="PANTHER" id="PTHR33442:SF1">
    <property type="entry name" value="TRANS-3-HYDROXY-L-PROLINE DEHYDRATASE"/>
    <property type="match status" value="1"/>
</dbReference>
<evidence type="ECO:0000256" key="1">
    <source>
        <dbReference type="ARBA" id="ARBA00007529"/>
    </source>
</evidence>
<name>A0ABW3RTU2_9BACL</name>
<keyword evidence="3" id="KW-1185">Reference proteome</keyword>
<dbReference type="PANTHER" id="PTHR33442">
    <property type="entry name" value="TRANS-3-HYDROXY-L-PROLINE DEHYDRATASE"/>
    <property type="match status" value="1"/>
</dbReference>
<accession>A0ABW3RTU2</accession>
<sequence>MEMIKWFAAIDTHSCGEPLRIITGGLPQMEGSSQQAKAAFFKQHFDAVRRQLLAEPRGHHAMTGAIVTAPVTSEARFGLLFLHQEGCASISGHGIFAAVTAWIATGQLDASDAAEGVLIDCPAGTVKAYANCEGDEIRSVSFRSVPSFVFAEPLTAAVDGIEVSIDVAYSGEFYALVDASELGVREGEYPLHKLREWSRLIREEIRRQLDVKHPQHDWISGTYGVFFYQKDNREPNGLVFRSTAVFAGEQLDRSPGGAGACAHLALLYSRGRLSQGQQVIYEGITGTRVAGKIAEETEAYGYKAVIPQLTGSAYVLGFMNFIVDPTDPLAEGFILN</sequence>
<gene>
    <name evidence="2" type="ORF">ACFQ3W_06185</name>
</gene>
<reference evidence="3" key="1">
    <citation type="journal article" date="2019" name="Int. J. Syst. Evol. Microbiol.">
        <title>The Global Catalogue of Microorganisms (GCM) 10K type strain sequencing project: providing services to taxonomists for standard genome sequencing and annotation.</title>
        <authorList>
            <consortium name="The Broad Institute Genomics Platform"/>
            <consortium name="The Broad Institute Genome Sequencing Center for Infectious Disease"/>
            <person name="Wu L."/>
            <person name="Ma J."/>
        </authorList>
    </citation>
    <scope>NUCLEOTIDE SEQUENCE [LARGE SCALE GENOMIC DNA]</scope>
    <source>
        <strain evidence="3">CCUG 59189</strain>
    </source>
</reference>
<dbReference type="Gene3D" id="3.10.310.10">
    <property type="entry name" value="Diaminopimelate Epimerase, Chain A, domain 1"/>
    <property type="match status" value="2"/>
</dbReference>
<comment type="caution">
    <text evidence="2">The sequence shown here is derived from an EMBL/GenBank/DDBJ whole genome shotgun (WGS) entry which is preliminary data.</text>
</comment>